<organism evidence="1 2">
    <name type="scientific">Candida tropicalis (strain ATCC MYA-3404 / T1)</name>
    <name type="common">Yeast</name>
    <dbReference type="NCBI Taxonomy" id="294747"/>
    <lineage>
        <taxon>Eukaryota</taxon>
        <taxon>Fungi</taxon>
        <taxon>Dikarya</taxon>
        <taxon>Ascomycota</taxon>
        <taxon>Saccharomycotina</taxon>
        <taxon>Pichiomycetes</taxon>
        <taxon>Debaryomycetaceae</taxon>
        <taxon>Candida/Lodderomyces clade</taxon>
        <taxon>Candida</taxon>
    </lineage>
</organism>
<protein>
    <submittedName>
        <fullName evidence="1">Uncharacterized protein</fullName>
    </submittedName>
</protein>
<dbReference type="RefSeq" id="XP_002547639.1">
    <property type="nucleotide sequence ID" value="XM_002547593.1"/>
</dbReference>
<gene>
    <name evidence="1" type="ORF">CTRG_01946</name>
</gene>
<dbReference type="OrthoDB" id="3980365at2759"/>
<dbReference type="KEGG" id="ctp:CTRG_01946"/>
<dbReference type="eggNOG" id="ENOG502SS03">
    <property type="taxonomic scope" value="Eukaryota"/>
</dbReference>
<evidence type="ECO:0000313" key="1">
    <source>
        <dbReference type="EMBL" id="EER35084.1"/>
    </source>
</evidence>
<accession>C5M4W8</accession>
<dbReference type="VEuPathDB" id="FungiDB:CTRG_01946"/>
<dbReference type="GeneID" id="8301848"/>
<dbReference type="AlphaFoldDB" id="C5M4W8"/>
<keyword evidence="2" id="KW-1185">Reference proteome</keyword>
<sequence>MSVPILTIPESAFDSSMYSGNPARSKSQLLMYLLKLTNRSSFALVIIYLVGYFAIKPLMETNISRRLEYLDAVRGKLRDFYLKAITKVSHIPIVAIKRNGKLYADEIVQTNESKEESDKLSQDKLCKSLHKLSILLNEGIKSYSTTQLANYKSINYAIKDFQNKSDLVYFNQSELFVLDSNIKSPVVSGATMRKKDIAVETKNEIRSIKGLYMSGQA</sequence>
<name>C5M4W8_CANTT</name>
<dbReference type="HOGENOM" id="CLU_1266754_0_0_1"/>
<reference evidence="1 2" key="1">
    <citation type="journal article" date="2009" name="Nature">
        <title>Evolution of pathogenicity and sexual reproduction in eight Candida genomes.</title>
        <authorList>
            <person name="Butler G."/>
            <person name="Rasmussen M.D."/>
            <person name="Lin M.F."/>
            <person name="Santos M.A."/>
            <person name="Sakthikumar S."/>
            <person name="Munro C.A."/>
            <person name="Rheinbay E."/>
            <person name="Grabherr M."/>
            <person name="Forche A."/>
            <person name="Reedy J.L."/>
            <person name="Agrafioti I."/>
            <person name="Arnaud M.B."/>
            <person name="Bates S."/>
            <person name="Brown A.J."/>
            <person name="Brunke S."/>
            <person name="Costanzo M.C."/>
            <person name="Fitzpatrick D.A."/>
            <person name="de Groot P.W."/>
            <person name="Harris D."/>
            <person name="Hoyer L.L."/>
            <person name="Hube B."/>
            <person name="Klis F.M."/>
            <person name="Kodira C."/>
            <person name="Lennard N."/>
            <person name="Logue M.E."/>
            <person name="Martin R."/>
            <person name="Neiman A.M."/>
            <person name="Nikolaou E."/>
            <person name="Quail M.A."/>
            <person name="Quinn J."/>
            <person name="Santos M.C."/>
            <person name="Schmitzberger F.F."/>
            <person name="Sherlock G."/>
            <person name="Shah P."/>
            <person name="Silverstein K.A."/>
            <person name="Skrzypek M.S."/>
            <person name="Soll D."/>
            <person name="Staggs R."/>
            <person name="Stansfield I."/>
            <person name="Stumpf M.P."/>
            <person name="Sudbery P.E."/>
            <person name="Srikantha T."/>
            <person name="Zeng Q."/>
            <person name="Berman J."/>
            <person name="Berriman M."/>
            <person name="Heitman J."/>
            <person name="Gow N.A."/>
            <person name="Lorenz M.C."/>
            <person name="Birren B.W."/>
            <person name="Kellis M."/>
            <person name="Cuomo C.A."/>
        </authorList>
    </citation>
    <scope>NUCLEOTIDE SEQUENCE [LARGE SCALE GENOMIC DNA]</scope>
    <source>
        <strain evidence="2">ATCC MYA-3404 / T1</strain>
    </source>
</reference>
<proteinExistence type="predicted"/>
<evidence type="ECO:0000313" key="2">
    <source>
        <dbReference type="Proteomes" id="UP000002037"/>
    </source>
</evidence>
<dbReference type="Proteomes" id="UP000002037">
    <property type="component" value="Unassembled WGS sequence"/>
</dbReference>
<dbReference type="EMBL" id="GG692396">
    <property type="protein sequence ID" value="EER35084.1"/>
    <property type="molecule type" value="Genomic_DNA"/>
</dbReference>